<dbReference type="Proteomes" id="UP000002045">
    <property type="component" value="Chromosome"/>
</dbReference>
<keyword evidence="1" id="KW-0472">Membrane</keyword>
<dbReference type="AlphaFoldDB" id="D3UYT7"/>
<dbReference type="KEGG" id="xbo:XBJ1_0315"/>
<evidence type="ECO:0000256" key="1">
    <source>
        <dbReference type="SAM" id="Phobius"/>
    </source>
</evidence>
<keyword evidence="1" id="KW-1133">Transmembrane helix</keyword>
<accession>D3UYT7</accession>
<sequence length="63" mass="6735">MFAYGLAGIAGNFLSGSAATKQLRWTLVFITIGITAAVLLFSPLGGSIAGSNYLIRTIYHYHK</sequence>
<evidence type="ECO:0000313" key="3">
    <source>
        <dbReference type="Proteomes" id="UP000002045"/>
    </source>
</evidence>
<dbReference type="HOGENOM" id="CLU_2884922_0_0_6"/>
<name>D3UYT7_XENBS</name>
<proteinExistence type="predicted"/>
<dbReference type="EMBL" id="FN667741">
    <property type="protein sequence ID" value="CBJ79465.1"/>
    <property type="molecule type" value="Genomic_DNA"/>
</dbReference>
<reference evidence="2" key="1">
    <citation type="journal article" date="2011" name="PLoS ONE">
        <title>The entomopathogenic bacterial endosymbionts xenorhabdus and photorhabdus: convergent lifestyles from divergent genomes.</title>
        <authorList>
            <person name="Chaston J.M."/>
            <person name="Suen G."/>
            <person name="Tucker S.L."/>
            <person name="Andersen A.W."/>
            <person name="Bhasin A."/>
            <person name="Bode E."/>
            <person name="Bode H.B."/>
            <person name="Brachmann A.O."/>
            <person name="Cowles C.E."/>
            <person name="Cowles K.N."/>
            <person name="Darby C."/>
            <person name="de Leon L."/>
            <person name="Drace K."/>
            <person name="Du Z."/>
            <person name="Givaudan A."/>
            <person name="Herbert Tran E.E."/>
            <person name="Jewell K.A."/>
            <person name="Knack J.J."/>
            <person name="Krasomil-Osterfeld K.C."/>
            <person name="Kukor R."/>
            <person name="Lanois A."/>
            <person name="Latreille P."/>
            <person name="Leimgruber N.K."/>
            <person name="Lipke C.M."/>
            <person name="Liu R."/>
            <person name="Lu X."/>
            <person name="Martens E.C."/>
            <person name="Marri P.R."/>
            <person name="Medigue C."/>
            <person name="Menard M.L."/>
            <person name="Miller N.M."/>
            <person name="Morales-Soto N."/>
            <person name="Norton S."/>
            <person name="Ogier J.C."/>
            <person name="Orchard S.S."/>
            <person name="Park D."/>
            <person name="Park Y."/>
            <person name="Qurollo B.A."/>
            <person name="Sugar D.R."/>
            <person name="Richards G.R."/>
            <person name="Rouy Z."/>
            <person name="Slominski B."/>
            <person name="Slominski K."/>
            <person name="Snyder H."/>
            <person name="Tjaden B.C."/>
            <person name="van der Hoeven R."/>
            <person name="Welch R.D."/>
            <person name="Wheeler C."/>
            <person name="Xiang B."/>
            <person name="Barbazuk B."/>
            <person name="Gaudriault S."/>
            <person name="Goodner B."/>
            <person name="Slater S.C."/>
            <person name="Forst S."/>
            <person name="Goldman B.S."/>
            <person name="Goodrich-Blair H."/>
        </authorList>
    </citation>
    <scope>NUCLEOTIDE SEQUENCE [LARGE SCALE GENOMIC DNA]</scope>
    <source>
        <strain evidence="2">SS-2004</strain>
    </source>
</reference>
<protein>
    <submittedName>
        <fullName evidence="2">Uncharacterized protein</fullName>
    </submittedName>
</protein>
<gene>
    <name evidence="2" type="ordered locus">XBJ1_0315</name>
</gene>
<keyword evidence="1" id="KW-0812">Transmembrane</keyword>
<feature type="transmembrane region" description="Helical" evidence="1">
    <location>
        <begin position="28"/>
        <end position="55"/>
    </location>
</feature>
<evidence type="ECO:0000313" key="2">
    <source>
        <dbReference type="EMBL" id="CBJ79465.1"/>
    </source>
</evidence>
<organism evidence="2 3">
    <name type="scientific">Xenorhabdus bovienii (strain SS-2004)</name>
    <name type="common">Xenorhabdus nematophila subsp. bovienii</name>
    <dbReference type="NCBI Taxonomy" id="406818"/>
    <lineage>
        <taxon>Bacteria</taxon>
        <taxon>Pseudomonadati</taxon>
        <taxon>Pseudomonadota</taxon>
        <taxon>Gammaproteobacteria</taxon>
        <taxon>Enterobacterales</taxon>
        <taxon>Morganellaceae</taxon>
        <taxon>Xenorhabdus</taxon>
    </lineage>
</organism>